<dbReference type="AlphaFoldDB" id="A0A7L6N329"/>
<gene>
    <name evidence="2" type="ORF">HF295_01670</name>
</gene>
<dbReference type="GO" id="GO:0046872">
    <property type="term" value="F:metal ion binding"/>
    <property type="evidence" value="ECO:0007669"/>
    <property type="project" value="InterPro"/>
</dbReference>
<dbReference type="EMBL" id="CP051151">
    <property type="protein sequence ID" value="QLY39637.1"/>
    <property type="molecule type" value="Genomic_DNA"/>
</dbReference>
<evidence type="ECO:0000313" key="3">
    <source>
        <dbReference type="Proteomes" id="UP000512167"/>
    </source>
</evidence>
<proteinExistence type="predicted"/>
<dbReference type="Gene3D" id="3.30.830.10">
    <property type="entry name" value="Metalloenzyme, LuxS/M16 peptidase-like"/>
    <property type="match status" value="2"/>
</dbReference>
<dbReference type="RefSeq" id="WP_312032115.1">
    <property type="nucleotide sequence ID" value="NZ_CP051151.1"/>
</dbReference>
<keyword evidence="3" id="KW-1185">Reference proteome</keyword>
<feature type="domain" description="Peptidase M16 C-terminal" evidence="1">
    <location>
        <begin position="180"/>
        <end position="354"/>
    </location>
</feature>
<dbReference type="KEGG" id="tbk:HF295_01670"/>
<dbReference type="Pfam" id="PF05193">
    <property type="entry name" value="Peptidase_M16_C"/>
    <property type="match status" value="1"/>
</dbReference>
<dbReference type="Proteomes" id="UP000512167">
    <property type="component" value="Chromosome"/>
</dbReference>
<organism evidence="2 3">
    <name type="scientific">Hujiaoplasma nucleasis</name>
    <dbReference type="NCBI Taxonomy" id="2725268"/>
    <lineage>
        <taxon>Bacteria</taxon>
        <taxon>Bacillati</taxon>
        <taxon>Mycoplasmatota</taxon>
        <taxon>Mollicutes</taxon>
        <taxon>Candidatus Izemoplasmatales</taxon>
        <taxon>Hujiaoplasmataceae</taxon>
        <taxon>Hujiaoplasma</taxon>
    </lineage>
</organism>
<accession>A0A7L6N329</accession>
<evidence type="ECO:0000259" key="1">
    <source>
        <dbReference type="Pfam" id="PF05193"/>
    </source>
</evidence>
<dbReference type="InterPro" id="IPR011249">
    <property type="entry name" value="Metalloenz_LuxS/M16"/>
</dbReference>
<reference evidence="2 3" key="1">
    <citation type="submission" date="2020-04" db="EMBL/GenBank/DDBJ databases">
        <authorList>
            <person name="Zheng R.K."/>
            <person name="Sun C.M."/>
        </authorList>
    </citation>
    <scope>NUCLEOTIDE SEQUENCE [LARGE SCALE GENOMIC DNA]</scope>
    <source>
        <strain evidence="3">zrk29</strain>
    </source>
</reference>
<name>A0A7L6N329_9MOLU</name>
<evidence type="ECO:0000313" key="2">
    <source>
        <dbReference type="EMBL" id="QLY39637.1"/>
    </source>
</evidence>
<protein>
    <submittedName>
        <fullName evidence="2">Insulinase family protein</fullName>
    </submittedName>
</protein>
<sequence>MKISKKNIQGIDVVYIHASKYKHMLIGICLNSKINQNNYNQLNMLPSLLEENNRIYKTTDQLNVALDYLYGATFFTSVFQRGHLFSNQFFLKLINEKYVENEEGLIESAFSLMKNIIFDPKKYKHKLTKKAVDDKIKETYEAMNTIKQDKATLAYVNFVKKISGDLPLIFPLESQLGLVDQDSMTQVYQQLILQDQLKIYVIGDFHESVFDQVIGHVFNEYVPSQKRNDIQLSLPFNHDGSLIEWVDYDDVSISRVYLGYHIEVERNTKEADTIELLSRIIGGDSQSKLFMTIREEMQLVYMIYSSYLYEINTLMIHFESEARDENVAIDRIKEIILNVSNGDISEDEIQRAKRSQIKSYRSVSDSLYGLLKLNINEDIMKNSSFNLDDRIKAVESVTKEDMIKLAQKLSLSHLYKFVKEEPANE</sequence>
<dbReference type="InterPro" id="IPR007863">
    <property type="entry name" value="Peptidase_M16_C"/>
</dbReference>
<dbReference type="SUPFAM" id="SSF63411">
    <property type="entry name" value="LuxS/MPP-like metallohydrolase"/>
    <property type="match status" value="2"/>
</dbReference>